<evidence type="ECO:0000313" key="3">
    <source>
        <dbReference type="Proteomes" id="UP000197468"/>
    </source>
</evidence>
<organism evidence="2 3">
    <name type="scientific">Roseateles aquatilis</name>
    <dbReference type="NCBI Taxonomy" id="431061"/>
    <lineage>
        <taxon>Bacteria</taxon>
        <taxon>Pseudomonadati</taxon>
        <taxon>Pseudomonadota</taxon>
        <taxon>Betaproteobacteria</taxon>
        <taxon>Burkholderiales</taxon>
        <taxon>Sphaerotilaceae</taxon>
        <taxon>Roseateles</taxon>
    </lineage>
</organism>
<dbReference type="EMBL" id="NIOF01000010">
    <property type="protein sequence ID" value="OWQ86996.1"/>
    <property type="molecule type" value="Genomic_DNA"/>
</dbReference>
<dbReference type="OrthoDB" id="7066502at2"/>
<evidence type="ECO:0000256" key="1">
    <source>
        <dbReference type="SAM" id="SignalP"/>
    </source>
</evidence>
<name>A0A246J327_9BURK</name>
<proteinExistence type="predicted"/>
<dbReference type="Proteomes" id="UP000197468">
    <property type="component" value="Unassembled WGS sequence"/>
</dbReference>
<dbReference type="RefSeq" id="WP_088386664.1">
    <property type="nucleotide sequence ID" value="NZ_NIOF01000010.1"/>
</dbReference>
<feature type="chain" id="PRO_5012083254" evidence="1">
    <location>
        <begin position="23"/>
        <end position="118"/>
    </location>
</feature>
<keyword evidence="1" id="KW-0732">Signal</keyword>
<feature type="signal peptide" evidence="1">
    <location>
        <begin position="1"/>
        <end position="22"/>
    </location>
</feature>
<gene>
    <name evidence="2" type="ORF">CDN99_20075</name>
</gene>
<sequence>MTLRIPAIVSCLLTFSAVSVWAGSGNNPQEVISVGIHDTGHAIIEYAATGHSETCATPGHEKLVLIEKTDPRFKYLYATALAAPASGKKLNGWVDGCVDLWGDGRVRIPKALTLGLVR</sequence>
<comment type="caution">
    <text evidence="2">The sequence shown here is derived from an EMBL/GenBank/DDBJ whole genome shotgun (WGS) entry which is preliminary data.</text>
</comment>
<evidence type="ECO:0000313" key="2">
    <source>
        <dbReference type="EMBL" id="OWQ86996.1"/>
    </source>
</evidence>
<reference evidence="2 3" key="1">
    <citation type="journal article" date="2008" name="Int. J. Syst. Evol. Microbiol.">
        <title>Description of Roseateles aquatilis sp. nov. and Roseateles terrae sp. nov., in the class Betaproteobacteria, and emended description of the genus Roseateles.</title>
        <authorList>
            <person name="Gomila M."/>
            <person name="Bowien B."/>
            <person name="Falsen E."/>
            <person name="Moore E.R."/>
            <person name="Lalucat J."/>
        </authorList>
    </citation>
    <scope>NUCLEOTIDE SEQUENCE [LARGE SCALE GENOMIC DNA]</scope>
    <source>
        <strain evidence="2 3">CCUG 48205</strain>
    </source>
</reference>
<protein>
    <submittedName>
        <fullName evidence="2">Uncharacterized protein</fullName>
    </submittedName>
</protein>
<keyword evidence="3" id="KW-1185">Reference proteome</keyword>
<dbReference type="AlphaFoldDB" id="A0A246J327"/>
<accession>A0A246J327</accession>